<dbReference type="PANTHER" id="PTHR34047">
    <property type="entry name" value="NUCLEAR INTRON MATURASE 1, MITOCHONDRIAL-RELATED"/>
    <property type="match status" value="1"/>
</dbReference>
<dbReference type="EMBL" id="JABTDW010000001">
    <property type="protein sequence ID" value="NSB17175.1"/>
    <property type="molecule type" value="Genomic_DNA"/>
</dbReference>
<comment type="caution">
    <text evidence="2">The sequence shown here is derived from an EMBL/GenBank/DDBJ whole genome shotgun (WGS) entry which is preliminary data.</text>
</comment>
<gene>
    <name evidence="2" type="ORF">BCD95_003374</name>
    <name evidence="3" type="ORF">BCD95_005434</name>
</gene>
<reference evidence="2" key="1">
    <citation type="submission" date="2020-06" db="EMBL/GenBank/DDBJ databases">
        <title>Genomic insights into acetone-butanol-ethanol (ABE) fermentation by sequencing solventogenic clostridia strains.</title>
        <authorList>
            <person name="Brown S."/>
        </authorList>
    </citation>
    <scope>NUCLEOTIDE SEQUENCE</scope>
    <source>
        <strain evidence="2">DJ123</strain>
    </source>
</reference>
<organism evidence="2 4">
    <name type="scientific">Clostridium beijerinckii</name>
    <name type="common">Clostridium MP</name>
    <dbReference type="NCBI Taxonomy" id="1520"/>
    <lineage>
        <taxon>Bacteria</taxon>
        <taxon>Bacillati</taxon>
        <taxon>Bacillota</taxon>
        <taxon>Clostridia</taxon>
        <taxon>Eubacteriales</taxon>
        <taxon>Clostridiaceae</taxon>
        <taxon>Clostridium</taxon>
    </lineage>
</organism>
<name>A0AAE5H5Z1_CLOBE</name>
<dbReference type="InterPro" id="IPR043502">
    <property type="entry name" value="DNA/RNA_pol_sf"/>
</dbReference>
<keyword evidence="2" id="KW-0695">RNA-directed DNA polymerase</keyword>
<keyword evidence="2" id="KW-0548">Nucleotidyltransferase</keyword>
<dbReference type="RefSeq" id="WP_023976591.1">
    <property type="nucleotide sequence ID" value="NZ_JABTDW010000001.1"/>
</dbReference>
<dbReference type="Pfam" id="PF00078">
    <property type="entry name" value="RVT_1"/>
    <property type="match status" value="1"/>
</dbReference>
<feature type="domain" description="Reverse transcriptase" evidence="1">
    <location>
        <begin position="87"/>
        <end position="342"/>
    </location>
</feature>
<evidence type="ECO:0000259" key="1">
    <source>
        <dbReference type="PROSITE" id="PS50878"/>
    </source>
</evidence>
<dbReference type="PANTHER" id="PTHR34047:SF8">
    <property type="entry name" value="PROTEIN YKFC"/>
    <property type="match status" value="1"/>
</dbReference>
<dbReference type="InterPro" id="IPR030931">
    <property type="entry name" value="Group_II_RT_mat"/>
</dbReference>
<dbReference type="EMBL" id="JABTDW010000001">
    <property type="protein sequence ID" value="NSB15115.1"/>
    <property type="molecule type" value="Genomic_DNA"/>
</dbReference>
<sequence>MEESLKLEKRQLLRNNEYYTMQEIFDNLYKQSCGNKKFRNLIHHIASKTNILLAYRNIKNNKGSTTVGTDNIDISYFKDMETEVFVERIQNKLANYMPKSVRRVEIPKHKGSVETRPLGIPCIEDRIIQQCIKQVLEPICEAKFHKHSYGFRPNRSTKHAIARTMQLMNKNGLHYVVDIDIKGFFDNVNHSKLKKQMWNLGIQDKNLISIIGKILKSEIEGIGIPVKGTPQGGIISPLLSNIVLNELDWWISSQWETFESEHKYYLPPNKYAAIKKTKLKEIFLIRYADDFKLFCRDYKTAQKIYNATRLWLKERLDLDISLEKSRITNLRKNYTEFLGFKLTVKPKRNKYVCQSKMCDKARKNTINRLKEQIKKIQKCVNGKEISKLNSMILGCHNYYSSATNANLDFRKINFLVTRTLDIRLKSWISYKPKFTETYERLYGNYNGKIRTIRDVTIFPIYGCKTKPPMCFSQDICNYTKQGREKIHRNLRGYKHIVEYLLKTTSESNTMEFDDNRISLIAGQQGKCYVTGLDLEISNMECHHKKMRQDGGTDEYKNLVWVCKEVHILIHCSRLDNIEKYLGLLSLDKIGLKRVNSLRKLVGNSVI</sequence>
<dbReference type="AlphaFoldDB" id="A0AAE5H5Z1"/>
<evidence type="ECO:0000313" key="3">
    <source>
        <dbReference type="EMBL" id="NSB17175.1"/>
    </source>
</evidence>
<dbReference type="InterPro" id="IPR003615">
    <property type="entry name" value="HNH_nuc"/>
</dbReference>
<accession>A0AAE5H5Z1</accession>
<keyword evidence="2" id="KW-0808">Transferase</keyword>
<dbReference type="NCBIfam" id="TIGR04416">
    <property type="entry name" value="group_II_RT_mat"/>
    <property type="match status" value="1"/>
</dbReference>
<dbReference type="PROSITE" id="PS50878">
    <property type="entry name" value="RT_POL"/>
    <property type="match status" value="1"/>
</dbReference>
<dbReference type="SMART" id="SM00507">
    <property type="entry name" value="HNHc"/>
    <property type="match status" value="1"/>
</dbReference>
<evidence type="ECO:0000313" key="4">
    <source>
        <dbReference type="Proteomes" id="UP000822184"/>
    </source>
</evidence>
<dbReference type="CDD" id="cd00085">
    <property type="entry name" value="HNHc"/>
    <property type="match status" value="1"/>
</dbReference>
<dbReference type="SUPFAM" id="SSF56672">
    <property type="entry name" value="DNA/RNA polymerases"/>
    <property type="match status" value="1"/>
</dbReference>
<dbReference type="InterPro" id="IPR051083">
    <property type="entry name" value="GrpII_Intron_Splice-Mob/Def"/>
</dbReference>
<dbReference type="InterPro" id="IPR000477">
    <property type="entry name" value="RT_dom"/>
</dbReference>
<evidence type="ECO:0000313" key="2">
    <source>
        <dbReference type="EMBL" id="NSB15115.1"/>
    </source>
</evidence>
<dbReference type="GO" id="GO:0003964">
    <property type="term" value="F:RNA-directed DNA polymerase activity"/>
    <property type="evidence" value="ECO:0007669"/>
    <property type="project" value="UniProtKB-KW"/>
</dbReference>
<protein>
    <submittedName>
        <fullName evidence="2">Group II intron reverse transcriptase/maturase</fullName>
    </submittedName>
</protein>
<dbReference type="Proteomes" id="UP000822184">
    <property type="component" value="Unassembled WGS sequence"/>
</dbReference>
<proteinExistence type="predicted"/>
<dbReference type="CDD" id="cd01651">
    <property type="entry name" value="RT_G2_intron"/>
    <property type="match status" value="1"/>
</dbReference>
<dbReference type="Gene3D" id="1.10.30.50">
    <property type="match status" value="1"/>
</dbReference>